<comment type="subcellular location">
    <subcellularLocation>
        <location evidence="1">Cell outer membrane</location>
    </subcellularLocation>
</comment>
<feature type="domain" description="SusD-like N-terminal" evidence="8">
    <location>
        <begin position="114"/>
        <end position="239"/>
    </location>
</feature>
<dbReference type="Pfam" id="PF14322">
    <property type="entry name" value="SusD-like_3"/>
    <property type="match status" value="1"/>
</dbReference>
<feature type="signal peptide" evidence="6">
    <location>
        <begin position="1"/>
        <end position="25"/>
    </location>
</feature>
<keyword evidence="3 6" id="KW-0732">Signal</keyword>
<dbReference type="Gene3D" id="1.25.40.390">
    <property type="match status" value="1"/>
</dbReference>
<sequence>MKTMKINLFSIHIALVGLITSLVCVSCNDDDFFELPDRGGIDAAIWDSEGSIQLHLNRAYDNIIPQFLYQQVPDRFGIHLASDENFFPNQDQWARRALGMDFGYTLGNHDVRYVGNAYNYNRMSNRYFDIALCNNAIRYIPQGALPTTVQNTYLGQYYALRAMVYFELAKVYGGVPLILEPVDPDNITVSGRNSAREIFQAVLNDLDSAIVKLDNVDWNDNNGRGKINKVIAASLKAKVLLYWASPQFNPVDDPKHPYDAQRWQVALEANRTAYELCLAAGHSLVPDYADIFRLEGTQNPEAILVRTYSNAIVHRGHNGENRARPSSAGGSAYQGYVATKRLLDAYPMKDGNPIGEGAYEYDDILFWVNRDPRFEATIAYNGSYWPLNGNPGRRQWNYVGATQETNLRGVYCKRFTTPNLTQGNVNYSSNIGGNGMDWIELRLAEVMLNYADCANETGDLALAKDMVRQIRIRAGIEEGPGGNDYGLGAVNGVDEMRDLIINERMVEFAFENKRNSDLRRTRRMHLLTGSMQTVAFDVVNGDNTREILEEIDPATGLRFRESLDVNDKDTYLTYFRPYTLNTPNYGPYAVPEFHVFYTFHNDFVNKGANIEPTVGWAGGTFDPLDD</sequence>
<dbReference type="RefSeq" id="WP_090972897.1">
    <property type="nucleotide sequence ID" value="NZ_FOLL01000005.1"/>
</dbReference>
<dbReference type="AlphaFoldDB" id="A0A1I1H2M2"/>
<proteinExistence type="inferred from homology"/>
<gene>
    <name evidence="9" type="ORF">SAMN05421747_105103</name>
</gene>
<evidence type="ECO:0000256" key="3">
    <source>
        <dbReference type="ARBA" id="ARBA00022729"/>
    </source>
</evidence>
<evidence type="ECO:0000313" key="9">
    <source>
        <dbReference type="EMBL" id="SFC15450.1"/>
    </source>
</evidence>
<feature type="domain" description="RagB/SusD" evidence="7">
    <location>
        <begin position="311"/>
        <end position="534"/>
    </location>
</feature>
<protein>
    <submittedName>
        <fullName evidence="9">Starch-binding associating with outer membrane</fullName>
    </submittedName>
</protein>
<evidence type="ECO:0000256" key="1">
    <source>
        <dbReference type="ARBA" id="ARBA00004442"/>
    </source>
</evidence>
<dbReference type="Pfam" id="PF07980">
    <property type="entry name" value="SusD_RagB"/>
    <property type="match status" value="1"/>
</dbReference>
<comment type="similarity">
    <text evidence="2">Belongs to the SusD family.</text>
</comment>
<dbReference type="GO" id="GO:0009279">
    <property type="term" value="C:cell outer membrane"/>
    <property type="evidence" value="ECO:0007669"/>
    <property type="project" value="UniProtKB-SubCell"/>
</dbReference>
<keyword evidence="10" id="KW-1185">Reference proteome</keyword>
<dbReference type="SUPFAM" id="SSF48452">
    <property type="entry name" value="TPR-like"/>
    <property type="match status" value="1"/>
</dbReference>
<dbReference type="InterPro" id="IPR033985">
    <property type="entry name" value="SusD-like_N"/>
</dbReference>
<dbReference type="InterPro" id="IPR011990">
    <property type="entry name" value="TPR-like_helical_dom_sf"/>
</dbReference>
<evidence type="ECO:0000259" key="7">
    <source>
        <dbReference type="Pfam" id="PF07980"/>
    </source>
</evidence>
<accession>A0A1I1H2M2</accession>
<evidence type="ECO:0000259" key="8">
    <source>
        <dbReference type="Pfam" id="PF14322"/>
    </source>
</evidence>
<keyword evidence="4" id="KW-0472">Membrane</keyword>
<dbReference type="Proteomes" id="UP000199577">
    <property type="component" value="Unassembled WGS sequence"/>
</dbReference>
<evidence type="ECO:0000256" key="4">
    <source>
        <dbReference type="ARBA" id="ARBA00023136"/>
    </source>
</evidence>
<evidence type="ECO:0000256" key="5">
    <source>
        <dbReference type="ARBA" id="ARBA00023237"/>
    </source>
</evidence>
<evidence type="ECO:0000256" key="2">
    <source>
        <dbReference type="ARBA" id="ARBA00006275"/>
    </source>
</evidence>
<evidence type="ECO:0000313" key="10">
    <source>
        <dbReference type="Proteomes" id="UP000199577"/>
    </source>
</evidence>
<keyword evidence="5" id="KW-0998">Cell outer membrane</keyword>
<dbReference type="InterPro" id="IPR012944">
    <property type="entry name" value="SusD_RagB_dom"/>
</dbReference>
<reference evidence="9 10" key="1">
    <citation type="submission" date="2016-10" db="EMBL/GenBank/DDBJ databases">
        <authorList>
            <person name="de Groot N.N."/>
        </authorList>
    </citation>
    <scope>NUCLEOTIDE SEQUENCE [LARGE SCALE GENOMIC DNA]</scope>
    <source>
        <strain evidence="9 10">DSM 22900</strain>
    </source>
</reference>
<evidence type="ECO:0000256" key="6">
    <source>
        <dbReference type="SAM" id="SignalP"/>
    </source>
</evidence>
<dbReference type="EMBL" id="FOLL01000005">
    <property type="protein sequence ID" value="SFC15450.1"/>
    <property type="molecule type" value="Genomic_DNA"/>
</dbReference>
<name>A0A1I1H2M2_9SPHI</name>
<dbReference type="OrthoDB" id="5694214at2"/>
<feature type="chain" id="PRO_5011686838" evidence="6">
    <location>
        <begin position="26"/>
        <end position="626"/>
    </location>
</feature>
<organism evidence="9 10">
    <name type="scientific">Parapedobacter composti</name>
    <dbReference type="NCBI Taxonomy" id="623281"/>
    <lineage>
        <taxon>Bacteria</taxon>
        <taxon>Pseudomonadati</taxon>
        <taxon>Bacteroidota</taxon>
        <taxon>Sphingobacteriia</taxon>
        <taxon>Sphingobacteriales</taxon>
        <taxon>Sphingobacteriaceae</taxon>
        <taxon>Parapedobacter</taxon>
    </lineage>
</organism>
<dbReference type="STRING" id="623281.SAMN05421747_105103"/>